<sequence>MTRVYVLDGTEIKSLDDFWKEIGEAVNGPGGYFGRNLDSFHDCLRGGGFGTPADGNFCFEWQGHEVSRQHLGYEATVRELQVRLARCHESNRPMVLRELQTAEAGQGKTVFDWLVDIMYNMNPTILRLT</sequence>
<protein>
    <recommendedName>
        <fullName evidence="1">Barstar (barnase inhibitor) domain-containing protein</fullName>
    </recommendedName>
</protein>
<dbReference type="Gene3D" id="3.30.370.10">
    <property type="entry name" value="Barstar-like"/>
    <property type="match status" value="1"/>
</dbReference>
<dbReference type="Pfam" id="PF01337">
    <property type="entry name" value="Barstar"/>
    <property type="match status" value="1"/>
</dbReference>
<evidence type="ECO:0000313" key="3">
    <source>
        <dbReference type="Proteomes" id="UP001251528"/>
    </source>
</evidence>
<keyword evidence="3" id="KW-1185">Reference proteome</keyword>
<proteinExistence type="predicted"/>
<gene>
    <name evidence="2" type="ORF">QQS21_007239</name>
</gene>
<dbReference type="InterPro" id="IPR035905">
    <property type="entry name" value="Barstar-like_sf"/>
</dbReference>
<dbReference type="AlphaFoldDB" id="A0AAJ0FX75"/>
<organism evidence="2 3">
    <name type="scientific">Conoideocrella luteorostrata</name>
    <dbReference type="NCBI Taxonomy" id="1105319"/>
    <lineage>
        <taxon>Eukaryota</taxon>
        <taxon>Fungi</taxon>
        <taxon>Dikarya</taxon>
        <taxon>Ascomycota</taxon>
        <taxon>Pezizomycotina</taxon>
        <taxon>Sordariomycetes</taxon>
        <taxon>Hypocreomycetidae</taxon>
        <taxon>Hypocreales</taxon>
        <taxon>Clavicipitaceae</taxon>
        <taxon>Conoideocrella</taxon>
    </lineage>
</organism>
<reference evidence="2" key="1">
    <citation type="submission" date="2023-06" db="EMBL/GenBank/DDBJ databases">
        <title>Conoideocrella luteorostrata (Hypocreales: Clavicipitaceae), a potential biocontrol fungus for elongate hemlock scale in United States Christmas tree production areas.</title>
        <authorList>
            <person name="Barrett H."/>
            <person name="Lovett B."/>
            <person name="Macias A.M."/>
            <person name="Stajich J.E."/>
            <person name="Kasson M.T."/>
        </authorList>
    </citation>
    <scope>NUCLEOTIDE SEQUENCE</scope>
    <source>
        <strain evidence="2">ARSEF 14590</strain>
    </source>
</reference>
<evidence type="ECO:0000259" key="1">
    <source>
        <dbReference type="Pfam" id="PF01337"/>
    </source>
</evidence>
<accession>A0AAJ0FX75</accession>
<dbReference type="Proteomes" id="UP001251528">
    <property type="component" value="Unassembled WGS sequence"/>
</dbReference>
<dbReference type="InterPro" id="IPR000468">
    <property type="entry name" value="Barstar"/>
</dbReference>
<dbReference type="EMBL" id="JASWJB010000145">
    <property type="protein sequence ID" value="KAK2595049.1"/>
    <property type="molecule type" value="Genomic_DNA"/>
</dbReference>
<evidence type="ECO:0000313" key="2">
    <source>
        <dbReference type="EMBL" id="KAK2595049.1"/>
    </source>
</evidence>
<feature type="domain" description="Barstar (barnase inhibitor)" evidence="1">
    <location>
        <begin position="3"/>
        <end position="74"/>
    </location>
</feature>
<dbReference type="SUPFAM" id="SSF52038">
    <property type="entry name" value="Barstar-related"/>
    <property type="match status" value="1"/>
</dbReference>
<name>A0AAJ0FX75_9HYPO</name>
<comment type="caution">
    <text evidence="2">The sequence shown here is derived from an EMBL/GenBank/DDBJ whole genome shotgun (WGS) entry which is preliminary data.</text>
</comment>